<dbReference type="Proteomes" id="UP001174936">
    <property type="component" value="Unassembled WGS sequence"/>
</dbReference>
<protein>
    <submittedName>
        <fullName evidence="3">Uncharacterized protein</fullName>
    </submittedName>
</protein>
<keyword evidence="2" id="KW-0472">Membrane</keyword>
<dbReference type="PANTHER" id="PTHR13132:SF29">
    <property type="entry name" value="ALPHA-(1,6)-FUCOSYLTRANSFERASE"/>
    <property type="match status" value="1"/>
</dbReference>
<proteinExistence type="predicted"/>
<reference evidence="3" key="1">
    <citation type="submission" date="2023-06" db="EMBL/GenBank/DDBJ databases">
        <title>Genome-scale phylogeny and comparative genomics of the fungal order Sordariales.</title>
        <authorList>
            <consortium name="Lawrence Berkeley National Laboratory"/>
            <person name="Hensen N."/>
            <person name="Bonometti L."/>
            <person name="Westerberg I."/>
            <person name="Brannstrom I.O."/>
            <person name="Guillou S."/>
            <person name="Cros-Aarteil S."/>
            <person name="Calhoun S."/>
            <person name="Haridas S."/>
            <person name="Kuo A."/>
            <person name="Mondo S."/>
            <person name="Pangilinan J."/>
            <person name="Riley R."/>
            <person name="Labutti K."/>
            <person name="Andreopoulos B."/>
            <person name="Lipzen A."/>
            <person name="Chen C."/>
            <person name="Yanf M."/>
            <person name="Daum C."/>
            <person name="Ng V."/>
            <person name="Clum A."/>
            <person name="Steindorff A."/>
            <person name="Ohm R."/>
            <person name="Martin F."/>
            <person name="Silar P."/>
            <person name="Natvig D."/>
            <person name="Lalanne C."/>
            <person name="Gautier V."/>
            <person name="Ament-Velasquez S.L."/>
            <person name="Kruys A."/>
            <person name="Hutchinson M.I."/>
            <person name="Powell A.J."/>
            <person name="Barry K."/>
            <person name="Miller A.N."/>
            <person name="Grigoriev I.V."/>
            <person name="Debuchy R."/>
            <person name="Gladieux P."/>
            <person name="Thoren M.H."/>
            <person name="Johannesson H."/>
        </authorList>
    </citation>
    <scope>NUCLEOTIDE SEQUENCE</scope>
    <source>
        <strain evidence="3">SMH2532-1</strain>
    </source>
</reference>
<gene>
    <name evidence="3" type="ORF">B0T16DRAFT_62252</name>
</gene>
<organism evidence="3 4">
    <name type="scientific">Cercophora newfieldiana</name>
    <dbReference type="NCBI Taxonomy" id="92897"/>
    <lineage>
        <taxon>Eukaryota</taxon>
        <taxon>Fungi</taxon>
        <taxon>Dikarya</taxon>
        <taxon>Ascomycota</taxon>
        <taxon>Pezizomycotina</taxon>
        <taxon>Sordariomycetes</taxon>
        <taxon>Sordariomycetidae</taxon>
        <taxon>Sordariales</taxon>
        <taxon>Lasiosphaeriaceae</taxon>
        <taxon>Cercophora</taxon>
    </lineage>
</organism>
<sequence>MPPTLDLSRTSHTKMIVSPPRINLRKAASYNHDRGPLSSTSSRFNFNHLIASPPPSPGLPSLSPPLKKSPKGLAGFVRPSRIIRYTVWLMVALILISGVDYFLRFAFSYDDEDFRFMWFDKSGTRVARDSLPDTTKPILFIDKHGKTKWTVVVPRAADSSPSASELAETCNQCRVLSEYIESVGGSREDDFIDVKEAQEGGYLPGLAKGSVGVSQHGSGLLSKELKPVCEKSLTFVLESTGAGLGDTLMMLWTAYGIAKKEGRAFFIDDSRWAYGKYADMFQPPPSLGCSPPPRHQLVPCPRQARHLVVSSTPKSELFAPSRSKFFSSDRSEVRNYFNIARAGHNALFRLTPDDASYVERRTRELMARRIPPKSKGTTPGVAVGVHVRRGDLHPVEPQYRRNYIPLQKYSEAIRSLTDDKLGSSSSPAKQHSFTILASDDPTVYDADELPNSVPAQDRIKLASKQPKEVAPPDRKFMRKFIDESVGWEGGFYESMFWTLGAPKRKDASSHAPAPGGGHEENENPSEEMLRLRSLVGRAYLMDLAVLADASDAVVCTASSAGCRVLAVMMGWEGAMEKGLWVNIDKGAEWEGVGGAMNNKRRAQGVLGWLSEKISKR</sequence>
<dbReference type="EMBL" id="JAULSV010000001">
    <property type="protein sequence ID" value="KAK0657530.1"/>
    <property type="molecule type" value="Genomic_DNA"/>
</dbReference>
<name>A0AA40CZN2_9PEZI</name>
<feature type="transmembrane region" description="Helical" evidence="2">
    <location>
        <begin position="87"/>
        <end position="107"/>
    </location>
</feature>
<accession>A0AA40CZN2</accession>
<evidence type="ECO:0000256" key="1">
    <source>
        <dbReference type="SAM" id="MobiDB-lite"/>
    </source>
</evidence>
<dbReference type="PANTHER" id="PTHR13132">
    <property type="entry name" value="ALPHA- 1,6 -FUCOSYLTRANSFERASE"/>
    <property type="match status" value="1"/>
</dbReference>
<evidence type="ECO:0000313" key="3">
    <source>
        <dbReference type="EMBL" id="KAK0657530.1"/>
    </source>
</evidence>
<dbReference type="GO" id="GO:0046921">
    <property type="term" value="F:alpha-(1-&gt;6)-fucosyltransferase activity"/>
    <property type="evidence" value="ECO:0007669"/>
    <property type="project" value="TreeGrafter"/>
</dbReference>
<keyword evidence="4" id="KW-1185">Reference proteome</keyword>
<dbReference type="GO" id="GO:0006487">
    <property type="term" value="P:protein N-linked glycosylation"/>
    <property type="evidence" value="ECO:0007669"/>
    <property type="project" value="TreeGrafter"/>
</dbReference>
<dbReference type="AlphaFoldDB" id="A0AA40CZN2"/>
<comment type="caution">
    <text evidence="3">The sequence shown here is derived from an EMBL/GenBank/DDBJ whole genome shotgun (WGS) entry which is preliminary data.</text>
</comment>
<keyword evidence="2" id="KW-0812">Transmembrane</keyword>
<keyword evidence="2" id="KW-1133">Transmembrane helix</keyword>
<evidence type="ECO:0000256" key="2">
    <source>
        <dbReference type="SAM" id="Phobius"/>
    </source>
</evidence>
<evidence type="ECO:0000313" key="4">
    <source>
        <dbReference type="Proteomes" id="UP001174936"/>
    </source>
</evidence>
<feature type="region of interest" description="Disordered" evidence="1">
    <location>
        <begin position="504"/>
        <end position="525"/>
    </location>
</feature>